<dbReference type="EMBL" id="RQGT01000036">
    <property type="protein sequence ID" value="TGM18796.1"/>
    <property type="molecule type" value="Genomic_DNA"/>
</dbReference>
<sequence length="99" mass="11927">MTAKLLAINVFETQEDLQWIHRIKMINPEVIKHINPLVAEMEKHIQEIKVGWEPIVLWSQKSPEEKQKIFDKYRTKNLPNWEAMKADFKRQKEEMKANQ</sequence>
<gene>
    <name evidence="1" type="ORF">EHQ90_06350</name>
</gene>
<keyword evidence="2" id="KW-1185">Reference proteome</keyword>
<evidence type="ECO:0000313" key="1">
    <source>
        <dbReference type="EMBL" id="TGM18796.1"/>
    </source>
</evidence>
<evidence type="ECO:0000313" key="2">
    <source>
        <dbReference type="Proteomes" id="UP000297422"/>
    </source>
</evidence>
<name>A0ABY2N901_9LEPT</name>
<organism evidence="1 2">
    <name type="scientific">Leptospira stimsonii</name>
    <dbReference type="NCBI Taxonomy" id="2202203"/>
    <lineage>
        <taxon>Bacteria</taxon>
        <taxon>Pseudomonadati</taxon>
        <taxon>Spirochaetota</taxon>
        <taxon>Spirochaetia</taxon>
        <taxon>Leptospirales</taxon>
        <taxon>Leptospiraceae</taxon>
        <taxon>Leptospira</taxon>
    </lineage>
</organism>
<evidence type="ECO:0008006" key="3">
    <source>
        <dbReference type="Google" id="ProtNLM"/>
    </source>
</evidence>
<reference evidence="2" key="1">
    <citation type="journal article" date="2019" name="PLoS Negl. Trop. Dis.">
        <title>Revisiting the worldwide diversity of Leptospira species in the environment.</title>
        <authorList>
            <person name="Vincent A.T."/>
            <person name="Schiettekatte O."/>
            <person name="Bourhy P."/>
            <person name="Veyrier F.J."/>
            <person name="Picardeau M."/>
        </authorList>
    </citation>
    <scope>NUCLEOTIDE SEQUENCE [LARGE SCALE GENOMIC DNA]</scope>
    <source>
        <strain evidence="2">201702407</strain>
    </source>
</reference>
<proteinExistence type="predicted"/>
<protein>
    <recommendedName>
        <fullName evidence="3">ABC transporter substrate-binding protein</fullName>
    </recommendedName>
</protein>
<comment type="caution">
    <text evidence="1">The sequence shown here is derived from an EMBL/GenBank/DDBJ whole genome shotgun (WGS) entry which is preliminary data.</text>
</comment>
<accession>A0ABY2N901</accession>
<dbReference type="Proteomes" id="UP000297422">
    <property type="component" value="Unassembled WGS sequence"/>
</dbReference>